<evidence type="ECO:0000256" key="2">
    <source>
        <dbReference type="ARBA" id="ARBA00022771"/>
    </source>
</evidence>
<proteinExistence type="predicted"/>
<dbReference type="InterPro" id="IPR047377">
    <property type="entry name" value="Tudor_TDRD1_rpt2"/>
</dbReference>
<feature type="compositionally biased region" description="Low complexity" evidence="5">
    <location>
        <begin position="1164"/>
        <end position="1176"/>
    </location>
</feature>
<dbReference type="SMART" id="SM00333">
    <property type="entry name" value="TUDOR"/>
    <property type="match status" value="4"/>
</dbReference>
<dbReference type="InParanoid" id="A0A6P7L636"/>
<feature type="domain" description="Tudor" evidence="7">
    <location>
        <begin position="244"/>
        <end position="304"/>
    </location>
</feature>
<dbReference type="CDD" id="cd20409">
    <property type="entry name" value="Tudor_TDRD1_rpt2"/>
    <property type="match status" value="1"/>
</dbReference>
<evidence type="ECO:0000256" key="4">
    <source>
        <dbReference type="PROSITE-ProRule" id="PRU00134"/>
    </source>
</evidence>
<dbReference type="FunCoup" id="A0A6P7L636">
    <property type="interactions" value="898"/>
</dbReference>
<reference evidence="10" key="1">
    <citation type="submission" date="2025-08" db="UniProtKB">
        <authorList>
            <consortium name="RefSeq"/>
        </authorList>
    </citation>
    <scope>IDENTIFICATION</scope>
</reference>
<dbReference type="GO" id="GO:0008270">
    <property type="term" value="F:zinc ion binding"/>
    <property type="evidence" value="ECO:0007669"/>
    <property type="project" value="UniProtKB-KW"/>
</dbReference>
<dbReference type="FunFam" id="2.30.30.140:FF:000048">
    <property type="entry name" value="Tudor domain containing 1"/>
    <property type="match status" value="1"/>
</dbReference>
<dbReference type="AlphaFoldDB" id="A0A6P7L636"/>
<dbReference type="InterPro" id="IPR002893">
    <property type="entry name" value="Znf_MYND"/>
</dbReference>
<dbReference type="InterPro" id="IPR050621">
    <property type="entry name" value="Tudor_domain_containing"/>
</dbReference>
<dbReference type="RefSeq" id="XP_028990018.2">
    <property type="nucleotide sequence ID" value="XM_029134185.3"/>
</dbReference>
<sequence>MCLNVTLANFKLILPFSNVVCAHVQTTCHTCSAMKPTFLPNTIRPNPPLRKPSSHPVDPFPAVSPPGPVAMSGAKAAGPAFGQSPILSLFDKNKAAITGPTLSAVAMHLCSNCGHQGNFRCKRCKKTFYCSVACQTEDWKKHKDICKSIGSEPVIEKSKESSTFSNIVAPLKNAGISSSQRVYLKDLQVTEFVKEKDIQASVAEFYNPGRFFIYPQSSVLLDTLRSIGSELQKTYSRPTVVSYVPFAGEVCAAQYSCDMHWYRGLVQSLSTDHKMANILYIDFGNEEDVPVERIRPLASNFKQFCPCAIQCRIAGVEPVGDNWSDECCFAVRQMLAGKAISVRLVDILENLIHVVDVQLSVGKQLSTFLIEHSYAAEDTVSGSLTEQDIKDIESASWDNFKLQSSGTDDNSWAQPPEPLTQAVGDSFSVVVTHFQSPSEITVQKLDNARLIQELQLQLREHCNQVPSSQNFRPAPGTVCCAQFSEDKQWYRAKVLGYSSDKGVCVGYLDFGNCEEVGLERLQPISSSLLALPMQAMRCGLAGVQPICKTWSEECLLTLQRRVSNRILRIEIQAADEGKALVAMIDEASDPQANMAELLISAGFGAPAPVGTIADERVDQTTAAEPDVPTPTSEPLVWSCANLPCDGQTVALLTSLVENPGEFYCHIDSPADHQRLLELMTELKQHCEADATPFELKVGEPCCAMFPGHKEWYRAMVKGFCENLVSVSFVDFGYTMNVERSHLRVITPQLLTLPFQAIRCFLAGVEPLGSEWSSEAILWFQSLVDGVHLSARVLSFTTQGYGVKLESRGQNVAVALHLECLAKISGTMHETPVTTGSGPNCQENMKGNNYSQIHLQAFDHTGAASKEIPIERLGGTSSEVPSFPVDWKTEELPPNKTFQASFAAFTSPSLFYLFAFSQVDKQKLQEVMMEVAAYCTNNWSPLSLPLTKPAPGAACCAQFSADNNWYRAVVLETGESEIKVIYADYGNTANVPLSWILPIPAHLLQLPFQIVRCTLAGKEHFPATWSEEVLQMFRSFLLNGALATVRSFDGCANVLSLTLPTERGGGDLTAMILKELQVQGENSPYLTIPHMSGLTDSGTPVRSATTPPDSPEPRSKPETQKRPENTSVNRALTVTPQRTPQREQPNTISSAVSLSDPGTTRQTGPSSQNSNNPQTSSCCSCCQRRNSQMDHLVHLMQELINLHSSTS</sequence>
<dbReference type="Proteomes" id="UP000515150">
    <property type="component" value="Chromosome 19"/>
</dbReference>
<feature type="domain" description="Tudor" evidence="7">
    <location>
        <begin position="472"/>
        <end position="531"/>
    </location>
</feature>
<dbReference type="SUPFAM" id="SSF63748">
    <property type="entry name" value="Tudor/PWWP/MBT"/>
    <property type="match status" value="4"/>
</dbReference>
<dbReference type="PROSITE" id="PS50865">
    <property type="entry name" value="ZF_MYND_2"/>
    <property type="match status" value="1"/>
</dbReference>
<dbReference type="CTD" id="56165"/>
<evidence type="ECO:0000256" key="6">
    <source>
        <dbReference type="SAM" id="SignalP"/>
    </source>
</evidence>
<feature type="region of interest" description="Disordered" evidence="5">
    <location>
        <begin position="42"/>
        <end position="64"/>
    </location>
</feature>
<evidence type="ECO:0000259" key="8">
    <source>
        <dbReference type="PROSITE" id="PS50865"/>
    </source>
</evidence>
<organism evidence="9 10">
    <name type="scientific">Betta splendens</name>
    <name type="common">Siamese fighting fish</name>
    <dbReference type="NCBI Taxonomy" id="158456"/>
    <lineage>
        <taxon>Eukaryota</taxon>
        <taxon>Metazoa</taxon>
        <taxon>Chordata</taxon>
        <taxon>Craniata</taxon>
        <taxon>Vertebrata</taxon>
        <taxon>Euteleostomi</taxon>
        <taxon>Actinopterygii</taxon>
        <taxon>Neopterygii</taxon>
        <taxon>Teleostei</taxon>
        <taxon>Neoteleostei</taxon>
        <taxon>Acanthomorphata</taxon>
        <taxon>Anabantaria</taxon>
        <taxon>Anabantiformes</taxon>
        <taxon>Anabantoidei</taxon>
        <taxon>Osphronemidae</taxon>
        <taxon>Betta</taxon>
    </lineage>
</organism>
<dbReference type="Pfam" id="PF00567">
    <property type="entry name" value="TUDOR"/>
    <property type="match status" value="4"/>
</dbReference>
<evidence type="ECO:0000313" key="9">
    <source>
        <dbReference type="Proteomes" id="UP000515150"/>
    </source>
</evidence>
<name>A0A6P7L636_BETSP</name>
<dbReference type="Gene3D" id="2.40.50.90">
    <property type="match status" value="3"/>
</dbReference>
<feature type="chain" id="PRO_5035326967" evidence="6">
    <location>
        <begin position="23"/>
        <end position="1206"/>
    </location>
</feature>
<feature type="compositionally biased region" description="Polar residues" evidence="5">
    <location>
        <begin position="1124"/>
        <end position="1163"/>
    </location>
</feature>
<keyword evidence="3" id="KW-0862">Zinc</keyword>
<evidence type="ECO:0000256" key="3">
    <source>
        <dbReference type="ARBA" id="ARBA00022833"/>
    </source>
</evidence>
<dbReference type="FunFam" id="2.30.30.140:FF:000018">
    <property type="entry name" value="Serine/threonine-protein kinase 31"/>
    <property type="match status" value="2"/>
</dbReference>
<keyword evidence="1" id="KW-0479">Metal-binding</keyword>
<dbReference type="GO" id="GO:0034584">
    <property type="term" value="F:piRNA binding"/>
    <property type="evidence" value="ECO:0007669"/>
    <property type="project" value="Ensembl"/>
</dbReference>
<dbReference type="GeneID" id="114845772"/>
<feature type="domain" description="Tudor" evidence="7">
    <location>
        <begin position="694"/>
        <end position="752"/>
    </location>
</feature>
<dbReference type="PANTHER" id="PTHR22948">
    <property type="entry name" value="TUDOR DOMAIN CONTAINING PROTEIN"/>
    <property type="match status" value="1"/>
</dbReference>
<feature type="compositionally biased region" description="Polar residues" evidence="5">
    <location>
        <begin position="1093"/>
        <end position="1106"/>
    </location>
</feature>
<dbReference type="GO" id="GO:0030719">
    <property type="term" value="P:P granule organization"/>
    <property type="evidence" value="ECO:0007669"/>
    <property type="project" value="Ensembl"/>
</dbReference>
<dbReference type="PROSITE" id="PS50304">
    <property type="entry name" value="TUDOR"/>
    <property type="match status" value="4"/>
</dbReference>
<dbReference type="InterPro" id="IPR002999">
    <property type="entry name" value="Tudor"/>
</dbReference>
<dbReference type="Gene3D" id="6.10.140.2220">
    <property type="match status" value="1"/>
</dbReference>
<accession>A0A6P7L636</accession>
<dbReference type="InterPro" id="IPR035437">
    <property type="entry name" value="SNase_OB-fold_sf"/>
</dbReference>
<evidence type="ECO:0000313" key="10">
    <source>
        <dbReference type="RefSeq" id="XP_028990018.2"/>
    </source>
</evidence>
<feature type="domain" description="MYND-type" evidence="8">
    <location>
        <begin position="110"/>
        <end position="146"/>
    </location>
</feature>
<feature type="domain" description="Tudor" evidence="7">
    <location>
        <begin position="947"/>
        <end position="1005"/>
    </location>
</feature>
<dbReference type="KEGG" id="bspl:114845772"/>
<evidence type="ECO:0000256" key="1">
    <source>
        <dbReference type="ARBA" id="ARBA00022723"/>
    </source>
</evidence>
<feature type="compositionally biased region" description="Basic and acidic residues" evidence="5">
    <location>
        <begin position="1110"/>
        <end position="1123"/>
    </location>
</feature>
<evidence type="ECO:0000256" key="5">
    <source>
        <dbReference type="SAM" id="MobiDB-lite"/>
    </source>
</evidence>
<feature type="region of interest" description="Disordered" evidence="5">
    <location>
        <begin position="1083"/>
        <end position="1177"/>
    </location>
</feature>
<keyword evidence="6" id="KW-0732">Signal</keyword>
<dbReference type="Pfam" id="PF01753">
    <property type="entry name" value="zf-MYND"/>
    <property type="match status" value="1"/>
</dbReference>
<keyword evidence="9" id="KW-1185">Reference proteome</keyword>
<evidence type="ECO:0000259" key="7">
    <source>
        <dbReference type="PROSITE" id="PS50304"/>
    </source>
</evidence>
<keyword evidence="2 4" id="KW-0863">Zinc-finger</keyword>
<protein>
    <submittedName>
        <fullName evidence="10">Tudor domain-containing protein 1</fullName>
    </submittedName>
</protein>
<dbReference type="Gene3D" id="2.30.30.140">
    <property type="match status" value="4"/>
</dbReference>
<gene>
    <name evidence="10" type="primary">tdrd1</name>
</gene>
<feature type="signal peptide" evidence="6">
    <location>
        <begin position="1"/>
        <end position="22"/>
    </location>
</feature>
<dbReference type="PANTHER" id="PTHR22948:SF4">
    <property type="entry name" value="TUDOR DOMAIN-CONTAINING PROTEIN 1"/>
    <property type="match status" value="1"/>
</dbReference>
<dbReference type="SUPFAM" id="SSF144232">
    <property type="entry name" value="HIT/MYND zinc finger-like"/>
    <property type="match status" value="1"/>
</dbReference>
<dbReference type="OrthoDB" id="341421at2759"/>